<feature type="compositionally biased region" description="Basic and acidic residues" evidence="1">
    <location>
        <begin position="191"/>
        <end position="213"/>
    </location>
</feature>
<feature type="region of interest" description="Disordered" evidence="1">
    <location>
        <begin position="117"/>
        <end position="268"/>
    </location>
</feature>
<feature type="compositionally biased region" description="Basic and acidic residues" evidence="1">
    <location>
        <begin position="220"/>
        <end position="230"/>
    </location>
</feature>
<dbReference type="PANTHER" id="PTHR22529">
    <property type="entry name" value="EPITHELIAL-STROMAL INTERACTION PROTEIN 1"/>
    <property type="match status" value="1"/>
</dbReference>
<dbReference type="EMBL" id="JAUPFM010000010">
    <property type="protein sequence ID" value="KAK2840343.1"/>
    <property type="molecule type" value="Genomic_DNA"/>
</dbReference>
<reference evidence="2" key="1">
    <citation type="submission" date="2023-07" db="EMBL/GenBank/DDBJ databases">
        <title>Chromosome-level Genome Assembly of Striped Snakehead (Channa striata).</title>
        <authorList>
            <person name="Liu H."/>
        </authorList>
    </citation>
    <scope>NUCLEOTIDE SEQUENCE</scope>
    <source>
        <strain evidence="2">Gz</strain>
        <tissue evidence="2">Muscle</tissue>
    </source>
</reference>
<proteinExistence type="predicted"/>
<evidence type="ECO:0000313" key="3">
    <source>
        <dbReference type="Proteomes" id="UP001187415"/>
    </source>
</evidence>
<comment type="caution">
    <text evidence="2">The sequence shown here is derived from an EMBL/GenBank/DDBJ whole genome shotgun (WGS) entry which is preliminary data.</text>
</comment>
<dbReference type="PANTHER" id="PTHR22529:SF1">
    <property type="entry name" value="EPITHELIAL-STROMAL INTERACTION PROTEIN 1"/>
    <property type="match status" value="1"/>
</dbReference>
<feature type="compositionally biased region" description="Polar residues" evidence="1">
    <location>
        <begin position="50"/>
        <end position="64"/>
    </location>
</feature>
<keyword evidence="3" id="KW-1185">Reference proteome</keyword>
<dbReference type="CDD" id="cd14279">
    <property type="entry name" value="CUE"/>
    <property type="match status" value="1"/>
</dbReference>
<gene>
    <name evidence="2" type="ORF">Q5P01_014083</name>
</gene>
<dbReference type="AlphaFoldDB" id="A0AA88SJT4"/>
<organism evidence="2 3">
    <name type="scientific">Channa striata</name>
    <name type="common">Snakehead murrel</name>
    <name type="synonym">Ophicephalus striatus</name>
    <dbReference type="NCBI Taxonomy" id="64152"/>
    <lineage>
        <taxon>Eukaryota</taxon>
        <taxon>Metazoa</taxon>
        <taxon>Chordata</taxon>
        <taxon>Craniata</taxon>
        <taxon>Vertebrata</taxon>
        <taxon>Euteleostomi</taxon>
        <taxon>Actinopterygii</taxon>
        <taxon>Neopterygii</taxon>
        <taxon>Teleostei</taxon>
        <taxon>Neoteleostei</taxon>
        <taxon>Acanthomorphata</taxon>
        <taxon>Anabantaria</taxon>
        <taxon>Anabantiformes</taxon>
        <taxon>Channoidei</taxon>
        <taxon>Channidae</taxon>
        <taxon>Channa</taxon>
    </lineage>
</organism>
<accession>A0AA88SJT4</accession>
<feature type="region of interest" description="Disordered" evidence="1">
    <location>
        <begin position="1"/>
        <end position="88"/>
    </location>
</feature>
<protein>
    <recommendedName>
        <fullName evidence="4">CUE domain-containing protein</fullName>
    </recommendedName>
</protein>
<sequence>MDPYHNRRQQTPNAHLRDIRSDNSGPDETPDNPGRPAGDSGDPPAADRQPQYSDGFTLIPPNQSRRSKMQMMAQKEEEDLQRWKEAHRVTSVHVNPERLGGNVTLAEAREKQLASLRCSKLQKKLKQEEDARRRKQEEEEEFEKKKAEQRAKAERLQERRQREEQRRREQLQQDRLRSAGILQRHTHVIHGLREDAGTNSERRKKDVQLEHQRVNSAWLDKLESRARGSESEGAWEQEASEDSRHRTSPTTGQHAPVARPKPDPEVSWTEDIDMEPDFDWALMKLMNHFPDFSKVFLEEILDQCDGDCDQARMLLLS</sequence>
<evidence type="ECO:0008006" key="4">
    <source>
        <dbReference type="Google" id="ProtNLM"/>
    </source>
</evidence>
<evidence type="ECO:0000313" key="2">
    <source>
        <dbReference type="EMBL" id="KAK2840343.1"/>
    </source>
</evidence>
<feature type="compositionally biased region" description="Basic and acidic residues" evidence="1">
    <location>
        <begin position="125"/>
        <end position="177"/>
    </location>
</feature>
<evidence type="ECO:0000256" key="1">
    <source>
        <dbReference type="SAM" id="MobiDB-lite"/>
    </source>
</evidence>
<name>A0AA88SJT4_CHASR</name>
<dbReference type="Proteomes" id="UP001187415">
    <property type="component" value="Unassembled WGS sequence"/>
</dbReference>
<dbReference type="InterPro" id="IPR026185">
    <property type="entry name" value="EPSTI1"/>
</dbReference>